<protein>
    <submittedName>
        <fullName evidence="2">Uncharacterized protein</fullName>
    </submittedName>
</protein>
<gene>
    <name evidence="3" type="ORF">GGX14DRAFT_384987</name>
    <name evidence="2" type="ORF">GGX14DRAFT_395488</name>
</gene>
<accession>A0AAD6VJK4</accession>
<sequence>MSRQSPEYIRARSKRSTPRPTSLHTRILIIVGSCCRHLVLQSPPRCHRRQQHQKAAMPMDTGDNTENGTARAGTGTPDVTNVNTFTQHLGAAATCRAWSCAPYTALLTSVLSMIACPGGLCIEAPAACERCADRHQAA</sequence>
<organism evidence="2 4">
    <name type="scientific">Mycena pura</name>
    <dbReference type="NCBI Taxonomy" id="153505"/>
    <lineage>
        <taxon>Eukaryota</taxon>
        <taxon>Fungi</taxon>
        <taxon>Dikarya</taxon>
        <taxon>Basidiomycota</taxon>
        <taxon>Agaricomycotina</taxon>
        <taxon>Agaricomycetes</taxon>
        <taxon>Agaricomycetidae</taxon>
        <taxon>Agaricales</taxon>
        <taxon>Marasmiineae</taxon>
        <taxon>Mycenaceae</taxon>
        <taxon>Mycena</taxon>
    </lineage>
</organism>
<evidence type="ECO:0000313" key="3">
    <source>
        <dbReference type="EMBL" id="KAJ7228548.1"/>
    </source>
</evidence>
<evidence type="ECO:0000313" key="4">
    <source>
        <dbReference type="Proteomes" id="UP001219525"/>
    </source>
</evidence>
<proteinExistence type="predicted"/>
<dbReference type="EMBL" id="JARJCW010000002">
    <property type="protein sequence ID" value="KAJ7228548.1"/>
    <property type="molecule type" value="Genomic_DNA"/>
</dbReference>
<feature type="region of interest" description="Disordered" evidence="1">
    <location>
        <begin position="1"/>
        <end position="21"/>
    </location>
</feature>
<dbReference type="AlphaFoldDB" id="A0AAD6VJK4"/>
<reference evidence="2" key="1">
    <citation type="submission" date="2023-03" db="EMBL/GenBank/DDBJ databases">
        <title>Massive genome expansion in bonnet fungi (Mycena s.s.) driven by repeated elements and novel gene families across ecological guilds.</title>
        <authorList>
            <consortium name="Lawrence Berkeley National Laboratory"/>
            <person name="Harder C.B."/>
            <person name="Miyauchi S."/>
            <person name="Viragh M."/>
            <person name="Kuo A."/>
            <person name="Thoen E."/>
            <person name="Andreopoulos B."/>
            <person name="Lu D."/>
            <person name="Skrede I."/>
            <person name="Drula E."/>
            <person name="Henrissat B."/>
            <person name="Morin E."/>
            <person name="Kohler A."/>
            <person name="Barry K."/>
            <person name="LaButti K."/>
            <person name="Morin E."/>
            <person name="Salamov A."/>
            <person name="Lipzen A."/>
            <person name="Mereny Z."/>
            <person name="Hegedus B."/>
            <person name="Baldrian P."/>
            <person name="Stursova M."/>
            <person name="Weitz H."/>
            <person name="Taylor A."/>
            <person name="Grigoriev I.V."/>
            <person name="Nagy L.G."/>
            <person name="Martin F."/>
            <person name="Kauserud H."/>
        </authorList>
    </citation>
    <scope>NUCLEOTIDE SEQUENCE</scope>
    <source>
        <strain evidence="2">9144</strain>
    </source>
</reference>
<dbReference type="EMBL" id="JARJCW010000032">
    <property type="protein sequence ID" value="KAJ7208869.1"/>
    <property type="molecule type" value="Genomic_DNA"/>
</dbReference>
<name>A0AAD6VJK4_9AGAR</name>
<feature type="region of interest" description="Disordered" evidence="1">
    <location>
        <begin position="46"/>
        <end position="78"/>
    </location>
</feature>
<evidence type="ECO:0000313" key="2">
    <source>
        <dbReference type="EMBL" id="KAJ7208869.1"/>
    </source>
</evidence>
<keyword evidence="4" id="KW-1185">Reference proteome</keyword>
<evidence type="ECO:0000256" key="1">
    <source>
        <dbReference type="SAM" id="MobiDB-lite"/>
    </source>
</evidence>
<dbReference type="Proteomes" id="UP001219525">
    <property type="component" value="Unassembled WGS sequence"/>
</dbReference>
<comment type="caution">
    <text evidence="2">The sequence shown here is derived from an EMBL/GenBank/DDBJ whole genome shotgun (WGS) entry which is preliminary data.</text>
</comment>